<dbReference type="STRING" id="64971.SAMN05421831_11120"/>
<dbReference type="InterPro" id="IPR003782">
    <property type="entry name" value="SCO1/SenC"/>
</dbReference>
<evidence type="ECO:0000256" key="3">
    <source>
        <dbReference type="PIRSR" id="PIRSR603782-2"/>
    </source>
</evidence>
<keyword evidence="3" id="KW-1015">Disulfide bond</keyword>
<protein>
    <submittedName>
        <fullName evidence="4">Protein SCO1/2</fullName>
    </submittedName>
</protein>
<gene>
    <name evidence="4" type="ORF">SAMN05421831_11120</name>
</gene>
<sequence length="189" mass="21596">MPWIRIALISAGFCLLLVLPWLQTQLQSEKWYGLKRQISVPALPLHFDDPNGLHILLFGYLSCTQACPPQLIKMHQLAQVSKDLPIYFTFISLDPERDTQDLLAEGIPNLGKNFYFIRPESTQAAQNLALAYTEIATKVYQGKDYEFNHKASLFIVSAQAKIELIYPYTDLNIDRVLQDIRLLLNSLKS</sequence>
<dbReference type="RefSeq" id="WP_093311340.1">
    <property type="nucleotide sequence ID" value="NZ_FNYH01000011.1"/>
</dbReference>
<dbReference type="Proteomes" id="UP000242999">
    <property type="component" value="Unassembled WGS sequence"/>
</dbReference>
<keyword evidence="2" id="KW-0479">Metal-binding</keyword>
<keyword evidence="5" id="KW-1185">Reference proteome</keyword>
<feature type="binding site" evidence="2">
    <location>
        <position position="149"/>
    </location>
    <ligand>
        <name>Cu cation</name>
        <dbReference type="ChEBI" id="CHEBI:23378"/>
    </ligand>
</feature>
<feature type="disulfide bond" description="Redox-active" evidence="3">
    <location>
        <begin position="63"/>
        <end position="67"/>
    </location>
</feature>
<organism evidence="4 5">
    <name type="scientific">Allopseudospirillum japonicum</name>
    <dbReference type="NCBI Taxonomy" id="64971"/>
    <lineage>
        <taxon>Bacteria</taxon>
        <taxon>Pseudomonadati</taxon>
        <taxon>Pseudomonadota</taxon>
        <taxon>Gammaproteobacteria</taxon>
        <taxon>Oceanospirillales</taxon>
        <taxon>Oceanospirillaceae</taxon>
        <taxon>Allopseudospirillum</taxon>
    </lineage>
</organism>
<reference evidence="5" key="1">
    <citation type="submission" date="2016-10" db="EMBL/GenBank/DDBJ databases">
        <authorList>
            <person name="Varghese N."/>
            <person name="Submissions S."/>
        </authorList>
    </citation>
    <scope>NUCLEOTIDE SEQUENCE [LARGE SCALE GENOMIC DNA]</scope>
    <source>
        <strain evidence="5">DSM 7165</strain>
    </source>
</reference>
<feature type="binding site" evidence="2">
    <location>
        <position position="63"/>
    </location>
    <ligand>
        <name>Cu cation</name>
        <dbReference type="ChEBI" id="CHEBI:23378"/>
    </ligand>
</feature>
<dbReference type="CDD" id="cd02968">
    <property type="entry name" value="SCO"/>
    <property type="match status" value="1"/>
</dbReference>
<feature type="binding site" evidence="2">
    <location>
        <position position="67"/>
    </location>
    <ligand>
        <name>Cu cation</name>
        <dbReference type="ChEBI" id="CHEBI:23378"/>
    </ligand>
</feature>
<accession>A0A1H6TN78</accession>
<dbReference type="Pfam" id="PF02630">
    <property type="entry name" value="SCO1-SenC"/>
    <property type="match status" value="1"/>
</dbReference>
<evidence type="ECO:0000256" key="2">
    <source>
        <dbReference type="PIRSR" id="PIRSR603782-1"/>
    </source>
</evidence>
<evidence type="ECO:0000256" key="1">
    <source>
        <dbReference type="ARBA" id="ARBA00010996"/>
    </source>
</evidence>
<dbReference type="OrthoDB" id="5616157at2"/>
<keyword evidence="2" id="KW-0186">Copper</keyword>
<evidence type="ECO:0000313" key="4">
    <source>
        <dbReference type="EMBL" id="SEI81539.1"/>
    </source>
</evidence>
<dbReference type="InterPro" id="IPR036249">
    <property type="entry name" value="Thioredoxin-like_sf"/>
</dbReference>
<dbReference type="Gene3D" id="3.40.30.10">
    <property type="entry name" value="Glutaredoxin"/>
    <property type="match status" value="1"/>
</dbReference>
<dbReference type="GO" id="GO:0046872">
    <property type="term" value="F:metal ion binding"/>
    <property type="evidence" value="ECO:0007669"/>
    <property type="project" value="UniProtKB-KW"/>
</dbReference>
<evidence type="ECO:0000313" key="5">
    <source>
        <dbReference type="Proteomes" id="UP000242999"/>
    </source>
</evidence>
<comment type="similarity">
    <text evidence="1">Belongs to the SCO1/2 family.</text>
</comment>
<name>A0A1H6TN78_9GAMM</name>
<dbReference type="AlphaFoldDB" id="A0A1H6TN78"/>
<dbReference type="EMBL" id="FNYH01000011">
    <property type="protein sequence ID" value="SEI81539.1"/>
    <property type="molecule type" value="Genomic_DNA"/>
</dbReference>
<dbReference type="SUPFAM" id="SSF52833">
    <property type="entry name" value="Thioredoxin-like"/>
    <property type="match status" value="1"/>
</dbReference>
<proteinExistence type="inferred from homology"/>